<sequence length="29" mass="3488">GKIPFLKANGRLLFLREEIDEMVRKRDGW</sequence>
<dbReference type="EMBL" id="JRNR01000247">
    <property type="protein sequence ID" value="KGF43790.1"/>
    <property type="molecule type" value="Genomic_DNA"/>
</dbReference>
<name>A0A096AA75_9BACT</name>
<reference evidence="1 2" key="1">
    <citation type="submission" date="2014-07" db="EMBL/GenBank/DDBJ databases">
        <authorList>
            <person name="McCorrison J."/>
            <person name="Sanka R."/>
            <person name="Torralba M."/>
            <person name="Gillis M."/>
            <person name="Haft D.H."/>
            <person name="Methe B."/>
            <person name="Sutton G."/>
            <person name="Nelson K.E."/>
        </authorList>
    </citation>
    <scope>NUCLEOTIDE SEQUENCE [LARGE SCALE GENOMIC DNA]</scope>
    <source>
        <strain evidence="1 2">DNF00882</strain>
    </source>
</reference>
<dbReference type="Proteomes" id="UP000029538">
    <property type="component" value="Unassembled WGS sequence"/>
</dbReference>
<proteinExistence type="predicted"/>
<organism evidence="1 2">
    <name type="scientific">Prevotella disiens DNF00882</name>
    <dbReference type="NCBI Taxonomy" id="1401075"/>
    <lineage>
        <taxon>Bacteria</taxon>
        <taxon>Pseudomonadati</taxon>
        <taxon>Bacteroidota</taxon>
        <taxon>Bacteroidia</taxon>
        <taxon>Bacteroidales</taxon>
        <taxon>Prevotellaceae</taxon>
        <taxon>Prevotella</taxon>
    </lineage>
</organism>
<evidence type="ECO:0000313" key="1">
    <source>
        <dbReference type="EMBL" id="KGF43790.1"/>
    </source>
</evidence>
<comment type="caution">
    <text evidence="1">The sequence shown here is derived from an EMBL/GenBank/DDBJ whole genome shotgun (WGS) entry which is preliminary data.</text>
</comment>
<dbReference type="AlphaFoldDB" id="A0A096AA75"/>
<evidence type="ECO:0000313" key="2">
    <source>
        <dbReference type="Proteomes" id="UP000029538"/>
    </source>
</evidence>
<gene>
    <name evidence="1" type="ORF">HMPREF0654_13090</name>
</gene>
<protein>
    <submittedName>
        <fullName evidence="1">Excisionase</fullName>
    </submittedName>
</protein>
<feature type="non-terminal residue" evidence="1">
    <location>
        <position position="1"/>
    </location>
</feature>
<accession>A0A096AA75</accession>